<dbReference type="GO" id="GO:0016491">
    <property type="term" value="F:oxidoreductase activity"/>
    <property type="evidence" value="ECO:0007669"/>
    <property type="project" value="TreeGrafter"/>
</dbReference>
<accession>A0A844SJ34</accession>
<proteinExistence type="predicted"/>
<evidence type="ECO:0000313" key="2">
    <source>
        <dbReference type="Proteomes" id="UP000436468"/>
    </source>
</evidence>
<comment type="caution">
    <text evidence="1">The sequence shown here is derived from an EMBL/GenBank/DDBJ whole genome shotgun (WGS) entry which is preliminary data.</text>
</comment>
<reference evidence="1 2" key="1">
    <citation type="submission" date="2019-12" db="EMBL/GenBank/DDBJ databases">
        <title>Draft genome sequences Bradyrhizobium cajani AMBPC1010, Bradyrhizobium pachyrhizi AMBPC1040 and Bradyrhizobium yuanmingense ALSPC3051, three plant growth promoting strains isolated from nodules of Cajanus cajan L. in Dominican Republic.</title>
        <authorList>
            <person name="Flores-Felix J.D."/>
            <person name="Araujo J."/>
            <person name="Diaz-Alcantara C."/>
            <person name="Gonzalez-Andres F."/>
            <person name="Velazquez E."/>
        </authorList>
    </citation>
    <scope>NUCLEOTIDE SEQUENCE [LARGE SCALE GENOMIC DNA]</scope>
    <source>
        <strain evidence="1 2">1040</strain>
    </source>
</reference>
<name>A0A844SJ34_9BRAD</name>
<dbReference type="PANTHER" id="PTHR42923">
    <property type="entry name" value="PROTOPORPHYRINOGEN OXIDASE"/>
    <property type="match status" value="1"/>
</dbReference>
<dbReference type="InterPro" id="IPR050464">
    <property type="entry name" value="Zeta_carotene_desat/Oxidored"/>
</dbReference>
<dbReference type="Proteomes" id="UP000436468">
    <property type="component" value="Unassembled WGS sequence"/>
</dbReference>
<protein>
    <submittedName>
        <fullName evidence="1">NAD(P)-binding protein</fullName>
    </submittedName>
</protein>
<dbReference type="Gene3D" id="3.50.50.60">
    <property type="entry name" value="FAD/NAD(P)-binding domain"/>
    <property type="match status" value="1"/>
</dbReference>
<evidence type="ECO:0000313" key="1">
    <source>
        <dbReference type="EMBL" id="MVT63944.1"/>
    </source>
</evidence>
<dbReference type="InterPro" id="IPR036188">
    <property type="entry name" value="FAD/NAD-bd_sf"/>
</dbReference>
<gene>
    <name evidence="1" type="ORF">GPL21_02280</name>
</gene>
<dbReference type="EMBL" id="WQNF01000001">
    <property type="protein sequence ID" value="MVT63944.1"/>
    <property type="molecule type" value="Genomic_DNA"/>
</dbReference>
<sequence length="742" mass="82787">METGLSQRRIIIVGGGMAGLSAAYQLSLTPELRKQYHVTVYQLGWRLGGKCASGRDAQGRNIEHGLHIWFGHYLNAFQMLAEVYQNLPREGAKVELNTLILPQGYTPIGDPDGAKPRVYDVNFPTSKKIGIPGREPADLSIANCLSHAIGRLIDFHDYALGSDSPIVKLDEVSIETIKMRDDPLFPPSRLLGVVTARTCLEIASAWLSHLDEDMISFGRADMELVRRVLQGAAGASCHMTFANTAAGHLFDQALRLAWPLVDGIFDDIVIEQRSIQQMDGEDFRRWLVRHGAEPSLVKQSPMVRALYDTMFQYPDGDIANASYGAGTAVQVLLRALGTYQGAVAWELQAGAGEVIVAPLFEILKQRDVKFRFFHKLTDIRVSSDGRSVDSLHFDVQAIPKCGYEWTVPIGHGLFGWSSQPDWLHLDAPPNGCVDFESFWCNERVDTDVKTRVDDFDDVVLAIPLGAFKKFTGNKSVERPPGPGPGLFSIEEKHEPFDDLYNYSTGFWNMAAKLRLVPSIAVQLWSTRSLAGLGWSGQKPALVSGPNPLDIWADMSQLLRYERRDPPYSLHYLCDVFPSKLYAAPRTSRHAQEMANLLAYLKTLDWLEHKAKFIWPKVMTNGAFDWTVLYDDQDRDDYRRIRAQHVKANISPWDCCVATAAGTSAWRLKTDESGFKHLYLAGTWIDTGFNTECVETAVISGMQAARAIIGAELEIPGERFLHATRQYVSLCDFMRSCAPAPAE</sequence>
<dbReference type="Pfam" id="PF13450">
    <property type="entry name" value="NAD_binding_8"/>
    <property type="match status" value="1"/>
</dbReference>
<dbReference type="SUPFAM" id="SSF51905">
    <property type="entry name" value="FAD/NAD(P)-binding domain"/>
    <property type="match status" value="1"/>
</dbReference>
<keyword evidence="2" id="KW-1185">Reference proteome</keyword>
<dbReference type="PANTHER" id="PTHR42923:SF46">
    <property type="entry name" value="AMINE OXIDASE"/>
    <property type="match status" value="1"/>
</dbReference>
<organism evidence="1 2">
    <name type="scientific">Bradyrhizobium pachyrhizi</name>
    <dbReference type="NCBI Taxonomy" id="280333"/>
    <lineage>
        <taxon>Bacteria</taxon>
        <taxon>Pseudomonadati</taxon>
        <taxon>Pseudomonadota</taxon>
        <taxon>Alphaproteobacteria</taxon>
        <taxon>Hyphomicrobiales</taxon>
        <taxon>Nitrobacteraceae</taxon>
        <taxon>Bradyrhizobium</taxon>
    </lineage>
</organism>
<dbReference type="AlphaFoldDB" id="A0A844SJ34"/>